<evidence type="ECO:0000313" key="5">
    <source>
        <dbReference type="Ensembl" id="ENSSSCP00040035979.1"/>
    </source>
</evidence>
<feature type="signal peptide" evidence="3">
    <location>
        <begin position="1"/>
        <end position="19"/>
    </location>
</feature>
<keyword evidence="2" id="KW-0391">Immunity</keyword>
<evidence type="ECO:0000259" key="4">
    <source>
        <dbReference type="Pfam" id="PF07686"/>
    </source>
</evidence>
<dbReference type="SUPFAM" id="SSF48726">
    <property type="entry name" value="Immunoglobulin"/>
    <property type="match status" value="1"/>
</dbReference>
<dbReference type="InterPro" id="IPR013783">
    <property type="entry name" value="Ig-like_fold"/>
</dbReference>
<organism evidence="5 6">
    <name type="scientific">Sus scrofa</name>
    <name type="common">Pig</name>
    <dbReference type="NCBI Taxonomy" id="9823"/>
    <lineage>
        <taxon>Eukaryota</taxon>
        <taxon>Metazoa</taxon>
        <taxon>Chordata</taxon>
        <taxon>Craniata</taxon>
        <taxon>Vertebrata</taxon>
        <taxon>Euteleostomi</taxon>
        <taxon>Mammalia</taxon>
        <taxon>Eutheria</taxon>
        <taxon>Laurasiatheria</taxon>
        <taxon>Artiodactyla</taxon>
        <taxon>Suina</taxon>
        <taxon>Suidae</taxon>
        <taxon>Sus</taxon>
    </lineage>
</organism>
<dbReference type="PANTHER" id="PTHR23268">
    <property type="entry name" value="T-CELL RECEPTOR BETA CHAIN"/>
    <property type="match status" value="1"/>
</dbReference>
<keyword evidence="1 3" id="KW-0732">Signal</keyword>
<proteinExistence type="predicted"/>
<evidence type="ECO:0000256" key="3">
    <source>
        <dbReference type="SAM" id="SignalP"/>
    </source>
</evidence>
<dbReference type="PANTHER" id="PTHR23268:SF111">
    <property type="entry name" value="IMMUNOGLOBULIN V-SET DOMAIN-CONTAINING PROTEIN"/>
    <property type="match status" value="1"/>
</dbReference>
<evidence type="ECO:0000256" key="2">
    <source>
        <dbReference type="ARBA" id="ARBA00022859"/>
    </source>
</evidence>
<dbReference type="InterPro" id="IPR050413">
    <property type="entry name" value="TCR_beta_variable"/>
</dbReference>
<name>A0A8D1FGE0_PIG</name>
<dbReference type="InterPro" id="IPR013106">
    <property type="entry name" value="Ig_V-set"/>
</dbReference>
<dbReference type="Ensembl" id="ENSSSCT00040082621.1">
    <property type="protein sequence ID" value="ENSSSCP00040035979.1"/>
    <property type="gene ID" value="ENSSSCG00040060737.1"/>
</dbReference>
<feature type="domain" description="Immunoglobulin V-set" evidence="4">
    <location>
        <begin position="31"/>
        <end position="98"/>
    </location>
</feature>
<sequence>MGSWALCYMILCLLGAAESMDAEIYQMRFLLAGAGQDVTLECKQNLNHNAMYWYRQDPGQGLRLIYYSTVEKGVQRGDVAEGYSASREEKGLFLLTVRLATQTKQLCTSVPVAPQWSVATAHLCINLLQPCSPMTASI</sequence>
<dbReference type="Pfam" id="PF07686">
    <property type="entry name" value="V-set"/>
    <property type="match status" value="1"/>
</dbReference>
<feature type="chain" id="PRO_5034359081" description="Immunoglobulin V-set domain-containing protein" evidence="3">
    <location>
        <begin position="20"/>
        <end position="138"/>
    </location>
</feature>
<protein>
    <recommendedName>
        <fullName evidence="4">Immunoglobulin V-set domain-containing protein</fullName>
    </recommendedName>
</protein>
<reference evidence="5" key="1">
    <citation type="submission" date="2025-08" db="UniProtKB">
        <authorList>
            <consortium name="Ensembl"/>
        </authorList>
    </citation>
    <scope>IDENTIFICATION</scope>
</reference>
<dbReference type="InterPro" id="IPR036179">
    <property type="entry name" value="Ig-like_dom_sf"/>
</dbReference>
<accession>A0A8D1FGE0</accession>
<dbReference type="Proteomes" id="UP000694722">
    <property type="component" value="Unplaced"/>
</dbReference>
<dbReference type="Gene3D" id="2.60.40.10">
    <property type="entry name" value="Immunoglobulins"/>
    <property type="match status" value="1"/>
</dbReference>
<dbReference type="AlphaFoldDB" id="A0A8D1FGE0"/>
<evidence type="ECO:0000256" key="1">
    <source>
        <dbReference type="ARBA" id="ARBA00022729"/>
    </source>
</evidence>
<evidence type="ECO:0000313" key="6">
    <source>
        <dbReference type="Proteomes" id="UP000694722"/>
    </source>
</evidence>
<dbReference type="GO" id="GO:0002376">
    <property type="term" value="P:immune system process"/>
    <property type="evidence" value="ECO:0007669"/>
    <property type="project" value="UniProtKB-KW"/>
</dbReference>